<evidence type="ECO:0000313" key="3">
    <source>
        <dbReference type="EMBL" id="SZX61923.1"/>
    </source>
</evidence>
<dbReference type="Pfam" id="PF14977">
    <property type="entry name" value="FAM194"/>
    <property type="match status" value="1"/>
</dbReference>
<proteinExistence type="predicted"/>
<accession>A0A383VAF3</accession>
<dbReference type="InterPro" id="IPR036249">
    <property type="entry name" value="Thioredoxin-like_sf"/>
</dbReference>
<dbReference type="Proteomes" id="UP000256970">
    <property type="component" value="Unassembled WGS sequence"/>
</dbReference>
<feature type="region of interest" description="Disordered" evidence="1">
    <location>
        <begin position="186"/>
        <end position="232"/>
    </location>
</feature>
<evidence type="ECO:0000313" key="4">
    <source>
        <dbReference type="Proteomes" id="UP000256970"/>
    </source>
</evidence>
<feature type="domain" description="FAM194 C-terminal" evidence="2">
    <location>
        <begin position="7"/>
        <end position="97"/>
    </location>
</feature>
<dbReference type="SUPFAM" id="SSF52833">
    <property type="entry name" value="Thioredoxin-like"/>
    <property type="match status" value="1"/>
</dbReference>
<reference evidence="3 4" key="1">
    <citation type="submission" date="2016-10" db="EMBL/GenBank/DDBJ databases">
        <authorList>
            <person name="Cai Z."/>
        </authorList>
    </citation>
    <scope>NUCLEOTIDE SEQUENCE [LARGE SCALE GENOMIC DNA]</scope>
</reference>
<gene>
    <name evidence="3" type="ORF">BQ4739_LOCUS2475</name>
</gene>
<protein>
    <recommendedName>
        <fullName evidence="2">FAM194 C-terminal domain-containing protein</fullName>
    </recommendedName>
</protein>
<dbReference type="CDD" id="cd02947">
    <property type="entry name" value="TRX_family"/>
    <property type="match status" value="1"/>
</dbReference>
<dbReference type="InterPro" id="IPR029281">
    <property type="entry name" value="FAM194_C"/>
</dbReference>
<evidence type="ECO:0000256" key="1">
    <source>
        <dbReference type="SAM" id="MobiDB-lite"/>
    </source>
</evidence>
<organism evidence="3 4">
    <name type="scientific">Tetradesmus obliquus</name>
    <name type="common">Green alga</name>
    <name type="synonym">Acutodesmus obliquus</name>
    <dbReference type="NCBI Taxonomy" id="3088"/>
    <lineage>
        <taxon>Eukaryota</taxon>
        <taxon>Viridiplantae</taxon>
        <taxon>Chlorophyta</taxon>
        <taxon>core chlorophytes</taxon>
        <taxon>Chlorophyceae</taxon>
        <taxon>CS clade</taxon>
        <taxon>Sphaeropleales</taxon>
        <taxon>Scenedesmaceae</taxon>
        <taxon>Tetradesmus</taxon>
    </lineage>
</organism>
<sequence>MAGFGMQVLCCFDTDGVGSVNYAQGGNPWLVTTKAGWMLCSKEGRIEQRGSWPRTAKEPIICQLTPELTVTFVDQQHIQAAFSCADVDRLFQVGEYLRRSEGIAALGTDAQGRLQLDIPAIRQRISTVGSLYTPPGPHHSVTPQPGLGNLRSIVSKMDPASELRATISALDKGQARIAGLTTLKHTYGSRSSSRSSSRPGSSAPATAAAAAAAAGDADTADAEQDAPYGSPVLTPAQQKLAAKLKRAEVAKPNYTIRRKKLPLLSVAQLDALLGPAGPQDVLIAVCVLASWNPVCTKLEHYQLQAAAYELQQQAAAAKHVHGGGGGALQHGSSRDGSGSSCSSSVALGADAAYIQMYKVDGSESRELQQRYGFRSIPMFLLFYGGRLVSAGNSMRSADELLAAAAAGLAAGRRRDFLPEGFRFGAGGDNAMLDSITKDMSLLG</sequence>
<dbReference type="AlphaFoldDB" id="A0A383VAF3"/>
<dbReference type="Gene3D" id="3.40.30.10">
    <property type="entry name" value="Glutaredoxin"/>
    <property type="match status" value="1"/>
</dbReference>
<keyword evidence="4" id="KW-1185">Reference proteome</keyword>
<feature type="compositionally biased region" description="Low complexity" evidence="1">
    <location>
        <begin position="188"/>
        <end position="217"/>
    </location>
</feature>
<dbReference type="EMBL" id="FNXT01000184">
    <property type="protein sequence ID" value="SZX61923.1"/>
    <property type="molecule type" value="Genomic_DNA"/>
</dbReference>
<name>A0A383VAF3_TETOB</name>
<evidence type="ECO:0000259" key="2">
    <source>
        <dbReference type="Pfam" id="PF14977"/>
    </source>
</evidence>